<gene>
    <name evidence="3" type="ORF">BJP25_24275</name>
</gene>
<keyword evidence="2" id="KW-0472">Membrane</keyword>
<comment type="caution">
    <text evidence="3">The sequence shown here is derived from an EMBL/GenBank/DDBJ whole genome shotgun (WGS) entry which is preliminary data.</text>
</comment>
<evidence type="ECO:0000313" key="4">
    <source>
        <dbReference type="Proteomes" id="UP000186040"/>
    </source>
</evidence>
<keyword evidence="4" id="KW-1185">Reference proteome</keyword>
<dbReference type="Proteomes" id="UP000186040">
    <property type="component" value="Unassembled WGS sequence"/>
</dbReference>
<reference evidence="3 4" key="1">
    <citation type="submission" date="2016-10" db="EMBL/GenBank/DDBJ databases">
        <title>The Draft Genome Sequence of Actinokineospora bangkokensis 44EHWT reveals the biosynthetic pathway of antifungal compounds Thailandins with unusual extender unit butylmalonyl-CoA.</title>
        <authorList>
            <person name="Greule A."/>
            <person name="Intra B."/>
            <person name="Flemming S."/>
            <person name="Rommel M.G."/>
            <person name="Panbangred W."/>
            <person name="Bechthold A."/>
        </authorList>
    </citation>
    <scope>NUCLEOTIDE SEQUENCE [LARGE SCALE GENOMIC DNA]</scope>
    <source>
        <strain evidence="3 4">44EHW</strain>
    </source>
</reference>
<dbReference type="EMBL" id="MKQR01000018">
    <property type="protein sequence ID" value="OLR91943.1"/>
    <property type="molecule type" value="Genomic_DNA"/>
</dbReference>
<evidence type="ECO:0000256" key="1">
    <source>
        <dbReference type="SAM" id="Coils"/>
    </source>
</evidence>
<keyword evidence="1" id="KW-0175">Coiled coil</keyword>
<keyword evidence="2" id="KW-0812">Transmembrane</keyword>
<name>A0A1Q9LIU8_9PSEU</name>
<dbReference type="STRING" id="1193682.BJP25_24275"/>
<feature type="transmembrane region" description="Helical" evidence="2">
    <location>
        <begin position="6"/>
        <end position="28"/>
    </location>
</feature>
<protein>
    <submittedName>
        <fullName evidence="3">Uncharacterized protein</fullName>
    </submittedName>
</protein>
<dbReference type="AlphaFoldDB" id="A0A1Q9LIU8"/>
<dbReference type="OrthoDB" id="3543107at2"/>
<feature type="coiled-coil region" evidence="1">
    <location>
        <begin position="45"/>
        <end position="72"/>
    </location>
</feature>
<keyword evidence="2" id="KW-1133">Transmembrane helix</keyword>
<proteinExistence type="predicted"/>
<dbReference type="RefSeq" id="WP_075976350.1">
    <property type="nucleotide sequence ID" value="NZ_MKQR01000018.1"/>
</dbReference>
<evidence type="ECO:0000256" key="2">
    <source>
        <dbReference type="SAM" id="Phobius"/>
    </source>
</evidence>
<sequence>MTGGIIAVVIVLITIGGITASLVSYFRLQRHRADAVAMASYRKLAEQAVHNQRALEERLRELDGRVAAVEQLLRSVG</sequence>
<evidence type="ECO:0000313" key="3">
    <source>
        <dbReference type="EMBL" id="OLR91943.1"/>
    </source>
</evidence>
<accession>A0A1Q9LIU8</accession>
<organism evidence="3 4">
    <name type="scientific">Actinokineospora bangkokensis</name>
    <dbReference type="NCBI Taxonomy" id="1193682"/>
    <lineage>
        <taxon>Bacteria</taxon>
        <taxon>Bacillati</taxon>
        <taxon>Actinomycetota</taxon>
        <taxon>Actinomycetes</taxon>
        <taxon>Pseudonocardiales</taxon>
        <taxon>Pseudonocardiaceae</taxon>
        <taxon>Actinokineospora</taxon>
    </lineage>
</organism>